<feature type="transmembrane region" description="Helical" evidence="7">
    <location>
        <begin position="102"/>
        <end position="123"/>
    </location>
</feature>
<dbReference type="Proteomes" id="UP001589810">
    <property type="component" value="Unassembled WGS sequence"/>
</dbReference>
<evidence type="ECO:0000256" key="1">
    <source>
        <dbReference type="ARBA" id="ARBA00004651"/>
    </source>
</evidence>
<protein>
    <submittedName>
        <fullName evidence="9">Carbohydrate ABC transporter permease</fullName>
    </submittedName>
</protein>
<dbReference type="SUPFAM" id="SSF161098">
    <property type="entry name" value="MetI-like"/>
    <property type="match status" value="1"/>
</dbReference>
<dbReference type="RefSeq" id="WP_273939873.1">
    <property type="nucleotide sequence ID" value="NZ_CP097263.1"/>
</dbReference>
<evidence type="ECO:0000256" key="5">
    <source>
        <dbReference type="ARBA" id="ARBA00022989"/>
    </source>
</evidence>
<keyword evidence="3" id="KW-1003">Cell membrane</keyword>
<feature type="transmembrane region" description="Helical" evidence="7">
    <location>
        <begin position="196"/>
        <end position="218"/>
    </location>
</feature>
<reference evidence="9 10" key="1">
    <citation type="submission" date="2024-09" db="EMBL/GenBank/DDBJ databases">
        <authorList>
            <person name="Sun Q."/>
            <person name="Mori K."/>
        </authorList>
    </citation>
    <scope>NUCLEOTIDE SEQUENCE [LARGE SCALE GENOMIC DNA]</scope>
    <source>
        <strain evidence="9 10">TBRC 1432</strain>
    </source>
</reference>
<dbReference type="PANTHER" id="PTHR30193">
    <property type="entry name" value="ABC TRANSPORTER PERMEASE PROTEIN"/>
    <property type="match status" value="1"/>
</dbReference>
<proteinExistence type="inferred from homology"/>
<feature type="domain" description="ABC transmembrane type-1" evidence="8">
    <location>
        <begin position="65"/>
        <end position="273"/>
    </location>
</feature>
<dbReference type="PANTHER" id="PTHR30193:SF41">
    <property type="entry name" value="DIACETYLCHITOBIOSE UPTAKE SYSTEM PERMEASE PROTEIN NGCF"/>
    <property type="match status" value="1"/>
</dbReference>
<dbReference type="EMBL" id="JBHLUD010000001">
    <property type="protein sequence ID" value="MFC0541042.1"/>
    <property type="molecule type" value="Genomic_DNA"/>
</dbReference>
<evidence type="ECO:0000259" key="8">
    <source>
        <dbReference type="PROSITE" id="PS50928"/>
    </source>
</evidence>
<dbReference type="InterPro" id="IPR000515">
    <property type="entry name" value="MetI-like"/>
</dbReference>
<dbReference type="InterPro" id="IPR035906">
    <property type="entry name" value="MetI-like_sf"/>
</dbReference>
<dbReference type="PROSITE" id="PS50928">
    <property type="entry name" value="ABC_TM1"/>
    <property type="match status" value="1"/>
</dbReference>
<comment type="caution">
    <text evidence="9">The sequence shown here is derived from an EMBL/GenBank/DDBJ whole genome shotgun (WGS) entry which is preliminary data.</text>
</comment>
<evidence type="ECO:0000313" key="10">
    <source>
        <dbReference type="Proteomes" id="UP001589810"/>
    </source>
</evidence>
<name>A0ABV6MLI5_9PSEU</name>
<feature type="transmembrane region" description="Helical" evidence="7">
    <location>
        <begin position="12"/>
        <end position="34"/>
    </location>
</feature>
<evidence type="ECO:0000256" key="4">
    <source>
        <dbReference type="ARBA" id="ARBA00022692"/>
    </source>
</evidence>
<feature type="transmembrane region" description="Helical" evidence="7">
    <location>
        <begin position="250"/>
        <end position="274"/>
    </location>
</feature>
<organism evidence="9 10">
    <name type="scientific">Kutzneria chonburiensis</name>
    <dbReference type="NCBI Taxonomy" id="1483604"/>
    <lineage>
        <taxon>Bacteria</taxon>
        <taxon>Bacillati</taxon>
        <taxon>Actinomycetota</taxon>
        <taxon>Actinomycetes</taxon>
        <taxon>Pseudonocardiales</taxon>
        <taxon>Pseudonocardiaceae</taxon>
        <taxon>Kutzneria</taxon>
    </lineage>
</organism>
<comment type="subcellular location">
    <subcellularLocation>
        <location evidence="1 7">Cell membrane</location>
        <topology evidence="1 7">Multi-pass membrane protein</topology>
    </subcellularLocation>
</comment>
<keyword evidence="4 7" id="KW-0812">Transmembrane</keyword>
<keyword evidence="5 7" id="KW-1133">Transmembrane helix</keyword>
<evidence type="ECO:0000256" key="7">
    <source>
        <dbReference type="RuleBase" id="RU363032"/>
    </source>
</evidence>
<dbReference type="InterPro" id="IPR051393">
    <property type="entry name" value="ABC_transporter_permease"/>
</dbReference>
<evidence type="ECO:0000256" key="3">
    <source>
        <dbReference type="ARBA" id="ARBA00022475"/>
    </source>
</evidence>
<evidence type="ECO:0000313" key="9">
    <source>
        <dbReference type="EMBL" id="MFC0541042.1"/>
    </source>
</evidence>
<gene>
    <name evidence="9" type="ORF">ACFFH7_06090</name>
</gene>
<dbReference type="CDD" id="cd06261">
    <property type="entry name" value="TM_PBP2"/>
    <property type="match status" value="1"/>
</dbReference>
<keyword evidence="6 7" id="KW-0472">Membrane</keyword>
<accession>A0ABV6MLI5</accession>
<feature type="transmembrane region" description="Helical" evidence="7">
    <location>
        <begin position="143"/>
        <end position="167"/>
    </location>
</feature>
<keyword evidence="2 7" id="KW-0813">Transport</keyword>
<dbReference type="Pfam" id="PF00528">
    <property type="entry name" value="BPD_transp_1"/>
    <property type="match status" value="1"/>
</dbReference>
<comment type="similarity">
    <text evidence="7">Belongs to the binding-protein-dependent transport system permease family.</text>
</comment>
<dbReference type="SUPFAM" id="SSF160964">
    <property type="entry name" value="MalF N-terminal region-like"/>
    <property type="match status" value="1"/>
</dbReference>
<evidence type="ECO:0000256" key="6">
    <source>
        <dbReference type="ARBA" id="ARBA00023136"/>
    </source>
</evidence>
<evidence type="ECO:0000256" key="2">
    <source>
        <dbReference type="ARBA" id="ARBA00022448"/>
    </source>
</evidence>
<sequence>MRSSAQRALMLGPALVLLAVFMLVPIAIAGYLSFTDWDGLTPNPNPVGWANYQRLLSDVDVRNAAVVTLVITVVGTIGCNAAGLGLALLLNRRNRFTSLLRAVVFYPYVVGPIIIGFLWSAILGADGVIANAVIPVPFLSDPVWAVGSITFVVVWSQFGVNVVLYLAGLQTVPPSLLEAATVDGAGRWQTFRAVTWPVLAPSVTVNIVLVLVGLLRVYEIVLALTGGGPAGRTSTFAFLILSSSFRSNQLGYGAAQAITLMVVIGALALGVTALRQRAEKAVAA</sequence>
<feature type="transmembrane region" description="Helical" evidence="7">
    <location>
        <begin position="64"/>
        <end position="90"/>
    </location>
</feature>
<keyword evidence="10" id="KW-1185">Reference proteome</keyword>
<dbReference type="Gene3D" id="1.10.3720.10">
    <property type="entry name" value="MetI-like"/>
    <property type="match status" value="1"/>
</dbReference>